<dbReference type="Proteomes" id="UP000828390">
    <property type="component" value="Unassembled WGS sequence"/>
</dbReference>
<evidence type="ECO:0000313" key="1">
    <source>
        <dbReference type="EMBL" id="KAH3740982.1"/>
    </source>
</evidence>
<proteinExistence type="predicted"/>
<reference evidence="1" key="1">
    <citation type="journal article" date="2019" name="bioRxiv">
        <title>The Genome of the Zebra Mussel, Dreissena polymorpha: A Resource for Invasive Species Research.</title>
        <authorList>
            <person name="McCartney M.A."/>
            <person name="Auch B."/>
            <person name="Kono T."/>
            <person name="Mallez S."/>
            <person name="Zhang Y."/>
            <person name="Obille A."/>
            <person name="Becker A."/>
            <person name="Abrahante J.E."/>
            <person name="Garbe J."/>
            <person name="Badalamenti J.P."/>
            <person name="Herman A."/>
            <person name="Mangelson H."/>
            <person name="Liachko I."/>
            <person name="Sullivan S."/>
            <person name="Sone E.D."/>
            <person name="Koren S."/>
            <person name="Silverstein K.A.T."/>
            <person name="Beckman K.B."/>
            <person name="Gohl D.M."/>
        </authorList>
    </citation>
    <scope>NUCLEOTIDE SEQUENCE</scope>
    <source>
        <strain evidence="1">Duluth1</strain>
        <tissue evidence="1">Whole animal</tissue>
    </source>
</reference>
<keyword evidence="2" id="KW-1185">Reference proteome</keyword>
<reference evidence="1" key="2">
    <citation type="submission" date="2020-11" db="EMBL/GenBank/DDBJ databases">
        <authorList>
            <person name="McCartney M.A."/>
            <person name="Auch B."/>
            <person name="Kono T."/>
            <person name="Mallez S."/>
            <person name="Becker A."/>
            <person name="Gohl D.M."/>
            <person name="Silverstein K.A.T."/>
            <person name="Koren S."/>
            <person name="Bechman K.B."/>
            <person name="Herman A."/>
            <person name="Abrahante J.E."/>
            <person name="Garbe J."/>
        </authorList>
    </citation>
    <scope>NUCLEOTIDE SEQUENCE</scope>
    <source>
        <strain evidence="1">Duluth1</strain>
        <tissue evidence="1">Whole animal</tissue>
    </source>
</reference>
<organism evidence="1 2">
    <name type="scientific">Dreissena polymorpha</name>
    <name type="common">Zebra mussel</name>
    <name type="synonym">Mytilus polymorpha</name>
    <dbReference type="NCBI Taxonomy" id="45954"/>
    <lineage>
        <taxon>Eukaryota</taxon>
        <taxon>Metazoa</taxon>
        <taxon>Spiralia</taxon>
        <taxon>Lophotrochozoa</taxon>
        <taxon>Mollusca</taxon>
        <taxon>Bivalvia</taxon>
        <taxon>Autobranchia</taxon>
        <taxon>Heteroconchia</taxon>
        <taxon>Euheterodonta</taxon>
        <taxon>Imparidentia</taxon>
        <taxon>Neoheterodontei</taxon>
        <taxon>Myida</taxon>
        <taxon>Dreissenoidea</taxon>
        <taxon>Dreissenidae</taxon>
        <taxon>Dreissena</taxon>
    </lineage>
</organism>
<dbReference type="EMBL" id="JAIWYP010000011">
    <property type="protein sequence ID" value="KAH3740982.1"/>
    <property type="molecule type" value="Genomic_DNA"/>
</dbReference>
<gene>
    <name evidence="1" type="ORF">DPMN_047700</name>
</gene>
<accession>A0A9D4DA67</accession>
<dbReference type="PANTHER" id="PTHR47018">
    <property type="entry name" value="CXC DOMAIN-CONTAINING PROTEIN-RELATED"/>
    <property type="match status" value="1"/>
</dbReference>
<name>A0A9D4DA67_DREPO</name>
<protein>
    <submittedName>
        <fullName evidence="1">Uncharacterized protein</fullName>
    </submittedName>
</protein>
<evidence type="ECO:0000313" key="2">
    <source>
        <dbReference type="Proteomes" id="UP000828390"/>
    </source>
</evidence>
<dbReference type="PANTHER" id="PTHR47018:SF1">
    <property type="entry name" value="TESMIN_TSO1-LIKE CXC DOMAIN-CONTAINING PROTEIN"/>
    <property type="match status" value="1"/>
</dbReference>
<sequence length="69" mass="7806">MDKVNDTIAFRNPDRVVVLTADQPLYALALQIQLRWPDKYGEDKIVMLFGGLHIEMAALNSIETFLQAS</sequence>
<dbReference type="AlphaFoldDB" id="A0A9D4DA67"/>
<comment type="caution">
    <text evidence="1">The sequence shown here is derived from an EMBL/GenBank/DDBJ whole genome shotgun (WGS) entry which is preliminary data.</text>
</comment>